<keyword evidence="1" id="KW-0812">Transmembrane</keyword>
<gene>
    <name evidence="2" type="ORF">PN492_17090</name>
    <name evidence="3" type="ORF">PN492_18235</name>
</gene>
<dbReference type="EMBL" id="JAQMTU010000108">
    <property type="protein sequence ID" value="MDB9488242.1"/>
    <property type="molecule type" value="Genomic_DNA"/>
</dbReference>
<sequence length="49" mass="5575">MTIAVGRAPSRGWFDVLDDWLKRDRFVFVGWSGILLFPCAFLSIGGWLT</sequence>
<keyword evidence="1" id="KW-1133">Transmembrane helix</keyword>
<feature type="non-terminal residue" evidence="2">
    <location>
        <position position="49"/>
    </location>
</feature>
<evidence type="ECO:0000313" key="4">
    <source>
        <dbReference type="Proteomes" id="UP001212123"/>
    </source>
</evidence>
<evidence type="ECO:0000313" key="3">
    <source>
        <dbReference type="EMBL" id="MDB9488462.1"/>
    </source>
</evidence>
<dbReference type="EMBL" id="JAQMTU010000119">
    <property type="protein sequence ID" value="MDB9488462.1"/>
    <property type="molecule type" value="Genomic_DNA"/>
</dbReference>
<organism evidence="2 4">
    <name type="scientific">Dolichospermum circinale CS-537/01</name>
    <dbReference type="NCBI Taxonomy" id="3021739"/>
    <lineage>
        <taxon>Bacteria</taxon>
        <taxon>Bacillati</taxon>
        <taxon>Cyanobacteriota</taxon>
        <taxon>Cyanophyceae</taxon>
        <taxon>Nostocales</taxon>
        <taxon>Aphanizomenonaceae</taxon>
        <taxon>Dolichospermum</taxon>
        <taxon>Dolichospermum circinale</taxon>
    </lineage>
</organism>
<reference evidence="2 4" key="1">
    <citation type="submission" date="2023-01" db="EMBL/GenBank/DDBJ databases">
        <title>Genomes from the Australian National Cyanobacteria Reference Collection.</title>
        <authorList>
            <person name="Willis A."/>
            <person name="Lee E.M.F."/>
        </authorList>
    </citation>
    <scope>NUCLEOTIDE SEQUENCE [LARGE SCALE GENOMIC DNA]</scope>
    <source>
        <strain evidence="2 4">CS-537/01</strain>
    </source>
</reference>
<dbReference type="InterPro" id="IPR036854">
    <property type="entry name" value="Photo_II_D1/D2_sf"/>
</dbReference>
<protein>
    <submittedName>
        <fullName evidence="2">Photosystem II D2 protein (Photosystem q(A) protein)</fullName>
    </submittedName>
</protein>
<name>A0ABT5A8F0_9CYAN</name>
<comment type="caution">
    <text evidence="2">The sequence shown here is derived from an EMBL/GenBank/DDBJ whole genome shotgun (WGS) entry which is preliminary data.</text>
</comment>
<keyword evidence="4" id="KW-1185">Reference proteome</keyword>
<evidence type="ECO:0000256" key="1">
    <source>
        <dbReference type="SAM" id="Phobius"/>
    </source>
</evidence>
<evidence type="ECO:0000313" key="2">
    <source>
        <dbReference type="EMBL" id="MDB9488242.1"/>
    </source>
</evidence>
<feature type="transmembrane region" description="Helical" evidence="1">
    <location>
        <begin position="26"/>
        <end position="48"/>
    </location>
</feature>
<dbReference type="Proteomes" id="UP001212123">
    <property type="component" value="Unassembled WGS sequence"/>
</dbReference>
<dbReference type="SUPFAM" id="SSF81483">
    <property type="entry name" value="Bacterial photosystem II reaction centre, L and M subunits"/>
    <property type="match status" value="1"/>
</dbReference>
<proteinExistence type="predicted"/>
<keyword evidence="1" id="KW-0472">Membrane</keyword>
<accession>A0ABT5A8F0</accession>